<protein>
    <recommendedName>
        <fullName evidence="3">Esterase</fullName>
    </recommendedName>
</protein>
<evidence type="ECO:0000256" key="1">
    <source>
        <dbReference type="SAM" id="SignalP"/>
    </source>
</evidence>
<proteinExistence type="predicted"/>
<dbReference type="InterPro" id="IPR029058">
    <property type="entry name" value="AB_hydrolase_fold"/>
</dbReference>
<gene>
    <name evidence="2" type="ORF">SMAR0320_LOCUS18438</name>
</gene>
<keyword evidence="1" id="KW-0732">Signal</keyword>
<evidence type="ECO:0000313" key="2">
    <source>
        <dbReference type="EMBL" id="CAD9621919.1"/>
    </source>
</evidence>
<dbReference type="PANTHER" id="PTHR48098">
    <property type="entry name" value="ENTEROCHELIN ESTERASE-RELATED"/>
    <property type="match status" value="1"/>
</dbReference>
<dbReference type="InterPro" id="IPR050583">
    <property type="entry name" value="Mycobacterial_A85_antigen"/>
</dbReference>
<dbReference type="PANTHER" id="PTHR48098:SF6">
    <property type="entry name" value="FERRI-BACILLIBACTIN ESTERASE BESA"/>
    <property type="match status" value="1"/>
</dbReference>
<sequence length="349" mass="39751">MCIMMNLIGIISWFSCVLIWRAEAYTDSRPLLPPFPNGVCSGSVVTLPQDELYSTKSSPFNLFSSIENIMLPPRDVKVWMPAEYHKPEFRTHRFPVLYCHDGQNAMEDADSWTGSSWRLVGALTRLYERDLLRIEAPPIVVLVPCGDSFQRRHSEYGDLPHPVSQAHGEFMATKLHPYIMNRFRVKEGPEHCAALGSSLGGQASLQLLLRYPKIFGAAACLSPCFQAGTIAAVVSKSISPSEREDLRSKTIYIDNGGDVDDTRVPVIDVMDHFTMNDRWWNPGYWWLDTTLQPMIDAVRFALDQAGVQYRYEKFPGGRHNERGWSQRIHRPLLHLYGKEDENESVNLFD</sequence>
<dbReference type="InterPro" id="IPR000801">
    <property type="entry name" value="Esterase-like"/>
</dbReference>
<dbReference type="Pfam" id="PF00756">
    <property type="entry name" value="Esterase"/>
    <property type="match status" value="1"/>
</dbReference>
<reference evidence="2" key="1">
    <citation type="submission" date="2021-01" db="EMBL/GenBank/DDBJ databases">
        <authorList>
            <person name="Corre E."/>
            <person name="Pelletier E."/>
            <person name="Niang G."/>
            <person name="Scheremetjew M."/>
            <person name="Finn R."/>
            <person name="Kale V."/>
            <person name="Holt S."/>
            <person name="Cochrane G."/>
            <person name="Meng A."/>
            <person name="Brown T."/>
            <person name="Cohen L."/>
        </authorList>
    </citation>
    <scope>NUCLEOTIDE SEQUENCE</scope>
    <source>
        <strain evidence="2">SM1012Den-03</strain>
    </source>
</reference>
<evidence type="ECO:0008006" key="3">
    <source>
        <dbReference type="Google" id="ProtNLM"/>
    </source>
</evidence>
<dbReference type="SUPFAM" id="SSF53474">
    <property type="entry name" value="alpha/beta-Hydrolases"/>
    <property type="match status" value="1"/>
</dbReference>
<name>A0A7S2M2Z6_9STRA</name>
<feature type="chain" id="PRO_5031192696" description="Esterase" evidence="1">
    <location>
        <begin position="25"/>
        <end position="349"/>
    </location>
</feature>
<feature type="signal peptide" evidence="1">
    <location>
        <begin position="1"/>
        <end position="24"/>
    </location>
</feature>
<dbReference type="Gene3D" id="3.40.50.1820">
    <property type="entry name" value="alpha/beta hydrolase"/>
    <property type="match status" value="1"/>
</dbReference>
<organism evidence="2">
    <name type="scientific">Skeletonema marinoi</name>
    <dbReference type="NCBI Taxonomy" id="267567"/>
    <lineage>
        <taxon>Eukaryota</taxon>
        <taxon>Sar</taxon>
        <taxon>Stramenopiles</taxon>
        <taxon>Ochrophyta</taxon>
        <taxon>Bacillariophyta</taxon>
        <taxon>Coscinodiscophyceae</taxon>
        <taxon>Thalassiosirophycidae</taxon>
        <taxon>Thalassiosirales</taxon>
        <taxon>Skeletonemataceae</taxon>
        <taxon>Skeletonema</taxon>
        <taxon>Skeletonema marinoi-dohrnii complex</taxon>
    </lineage>
</organism>
<dbReference type="AlphaFoldDB" id="A0A7S2M2Z6"/>
<accession>A0A7S2M2Z6</accession>
<dbReference type="EMBL" id="HBGZ01025910">
    <property type="protein sequence ID" value="CAD9621919.1"/>
    <property type="molecule type" value="Transcribed_RNA"/>
</dbReference>